<name>A0ABT3J4E1_9RHOB</name>
<dbReference type="InterPro" id="IPR016181">
    <property type="entry name" value="Acyl_CoA_acyltransferase"/>
</dbReference>
<keyword evidence="2" id="KW-1185">Reference proteome</keyword>
<protein>
    <recommendedName>
        <fullName evidence="3">N-acetyltransferase domain-containing protein</fullName>
    </recommendedName>
</protein>
<dbReference type="RefSeq" id="WP_264772285.1">
    <property type="nucleotide sequence ID" value="NZ_JAPDOG010000011.1"/>
</dbReference>
<dbReference type="SUPFAM" id="SSF55729">
    <property type="entry name" value="Acyl-CoA N-acyltransferases (Nat)"/>
    <property type="match status" value="1"/>
</dbReference>
<reference evidence="1 2" key="1">
    <citation type="submission" date="2022-10" db="EMBL/GenBank/DDBJ databases">
        <title>Defluviimonas sp. CAU 1641 isolated from mud.</title>
        <authorList>
            <person name="Kim W."/>
        </authorList>
    </citation>
    <scope>NUCLEOTIDE SEQUENCE [LARGE SCALE GENOMIC DNA]</scope>
    <source>
        <strain evidence="1 2">CAU 1641</strain>
    </source>
</reference>
<gene>
    <name evidence="1" type="ORF">OM960_13250</name>
</gene>
<comment type="caution">
    <text evidence="1">The sequence shown here is derived from an EMBL/GenBank/DDBJ whole genome shotgun (WGS) entry which is preliminary data.</text>
</comment>
<accession>A0ABT3J4E1</accession>
<sequence length="195" mass="20750">MARAGDKQRLETLEAEFSGLEEDAFLAGPDRDAGDLDIDAIFATPWRDVFQDLAWDVGLAAAPDKVVQAWLQGLLAGDGRLPDRPGIAGIAFCEAREAGTGDPLGIVAVDITGPEPVLAGSYTGAQLGVSDAHRGRGIAARLVMERFLLFGTLPTWDLDTPAYSPGGEAAHLAGFRLLEEELALLRTIRLPVMEL</sequence>
<dbReference type="EMBL" id="JAPDOG010000011">
    <property type="protein sequence ID" value="MCW3782552.1"/>
    <property type="molecule type" value="Genomic_DNA"/>
</dbReference>
<evidence type="ECO:0000313" key="2">
    <source>
        <dbReference type="Proteomes" id="UP001207582"/>
    </source>
</evidence>
<proteinExistence type="predicted"/>
<organism evidence="1 2">
    <name type="scientific">Defluviimonas salinarum</name>
    <dbReference type="NCBI Taxonomy" id="2992147"/>
    <lineage>
        <taxon>Bacteria</taxon>
        <taxon>Pseudomonadati</taxon>
        <taxon>Pseudomonadota</taxon>
        <taxon>Alphaproteobacteria</taxon>
        <taxon>Rhodobacterales</taxon>
        <taxon>Paracoccaceae</taxon>
        <taxon>Albidovulum</taxon>
    </lineage>
</organism>
<evidence type="ECO:0000313" key="1">
    <source>
        <dbReference type="EMBL" id="MCW3782552.1"/>
    </source>
</evidence>
<evidence type="ECO:0008006" key="3">
    <source>
        <dbReference type="Google" id="ProtNLM"/>
    </source>
</evidence>
<dbReference type="Proteomes" id="UP001207582">
    <property type="component" value="Unassembled WGS sequence"/>
</dbReference>